<keyword evidence="2" id="KW-1185">Reference proteome</keyword>
<sequence>MNFQRRRLVWLPFSQWARWRRVGCVSCFTRPVFHSLPKGASRWRSQTHGSDRARDRLPEVAELLETLHPMKWKGYNGLFEACDPGFWGVEVEAWGRTWSKPKCTVRRRSPYDTVTSLHLLPGSHATADMIPWLRVLDTLICHARTASEDVEDEQGKAVQGT</sequence>
<evidence type="ECO:0000313" key="2">
    <source>
        <dbReference type="Proteomes" id="UP000298327"/>
    </source>
</evidence>
<protein>
    <submittedName>
        <fullName evidence="1">Uncharacterized protein</fullName>
    </submittedName>
</protein>
<evidence type="ECO:0000313" key="1">
    <source>
        <dbReference type="EMBL" id="TFY71647.1"/>
    </source>
</evidence>
<dbReference type="EMBL" id="SEOQ01000042">
    <property type="protein sequence ID" value="TFY71647.1"/>
    <property type="molecule type" value="Genomic_DNA"/>
</dbReference>
<reference evidence="1 2" key="1">
    <citation type="submission" date="2019-02" db="EMBL/GenBank/DDBJ databases">
        <title>Genome sequencing of the rare red list fungi Dentipellis fragilis.</title>
        <authorList>
            <person name="Buettner E."/>
            <person name="Kellner H."/>
        </authorList>
    </citation>
    <scope>NUCLEOTIDE SEQUENCE [LARGE SCALE GENOMIC DNA]</scope>
    <source>
        <strain evidence="1 2">DSM 105465</strain>
    </source>
</reference>
<comment type="caution">
    <text evidence="1">The sequence shown here is derived from an EMBL/GenBank/DDBJ whole genome shotgun (WGS) entry which is preliminary data.</text>
</comment>
<dbReference type="AlphaFoldDB" id="A0A4Y9ZCD5"/>
<dbReference type="Proteomes" id="UP000298327">
    <property type="component" value="Unassembled WGS sequence"/>
</dbReference>
<name>A0A4Y9ZCD5_9AGAM</name>
<proteinExistence type="predicted"/>
<organism evidence="1 2">
    <name type="scientific">Dentipellis fragilis</name>
    <dbReference type="NCBI Taxonomy" id="205917"/>
    <lineage>
        <taxon>Eukaryota</taxon>
        <taxon>Fungi</taxon>
        <taxon>Dikarya</taxon>
        <taxon>Basidiomycota</taxon>
        <taxon>Agaricomycotina</taxon>
        <taxon>Agaricomycetes</taxon>
        <taxon>Russulales</taxon>
        <taxon>Hericiaceae</taxon>
        <taxon>Dentipellis</taxon>
    </lineage>
</organism>
<accession>A0A4Y9ZCD5</accession>
<gene>
    <name evidence="1" type="ORF">EVG20_g1343</name>
</gene>